<reference evidence="16" key="1">
    <citation type="journal article" date="2021" name="Open Biol.">
        <title>Shared evolutionary footprints suggest mitochondrial oxidative damage underlies multiple complex I losses in fungi.</title>
        <authorList>
            <person name="Schikora-Tamarit M.A."/>
            <person name="Marcet-Houben M."/>
            <person name="Nosek J."/>
            <person name="Gabaldon T."/>
        </authorList>
    </citation>
    <scope>NUCLEOTIDE SEQUENCE</scope>
    <source>
        <strain evidence="16">CBS2887</strain>
    </source>
</reference>
<dbReference type="SUPFAM" id="SSF50978">
    <property type="entry name" value="WD40 repeat-like"/>
    <property type="match status" value="1"/>
</dbReference>
<gene>
    <name evidence="16" type="ORF">WICPIJ_008339</name>
</gene>
<proteinExistence type="predicted"/>
<evidence type="ECO:0000256" key="10">
    <source>
        <dbReference type="ARBA" id="ARBA00022840"/>
    </source>
</evidence>
<keyword evidence="10" id="KW-0067">ATP-binding</keyword>
<dbReference type="InterPro" id="IPR015943">
    <property type="entry name" value="WD40/YVTN_repeat-like_dom_sf"/>
</dbReference>
<dbReference type="InterPro" id="IPR001680">
    <property type="entry name" value="WD40_rpt"/>
</dbReference>
<dbReference type="InterPro" id="IPR008271">
    <property type="entry name" value="Ser/Thr_kinase_AS"/>
</dbReference>
<accession>A0A9P8TIP9</accession>
<evidence type="ECO:0000313" key="17">
    <source>
        <dbReference type="Proteomes" id="UP000774326"/>
    </source>
</evidence>
<dbReference type="PROSITE" id="PS50011">
    <property type="entry name" value="PROTEIN_KINASE_DOM"/>
    <property type="match status" value="1"/>
</dbReference>
<dbReference type="GO" id="GO:0010008">
    <property type="term" value="C:endosome membrane"/>
    <property type="evidence" value="ECO:0007669"/>
    <property type="project" value="UniProtKB-SubCell"/>
</dbReference>
<dbReference type="SMART" id="SM00220">
    <property type="entry name" value="S_TKc"/>
    <property type="match status" value="1"/>
</dbReference>
<sequence length="1424" mass="160743">MGAELSLLAPTAPSIAVSAYIDVLDQIQYHKQMGSSRFLKTIKAKDTDGSIVVKVFIKPNDTATNLSEWSKRLQKERDTLLKIPGTAPFLKILETERAGYLIRQFFKSNLYDRISTRPFLKDMEKKWIVFQLLKALEGCHKSGIVHGDLKTENVLVTTWNWVLLSDFSSFKPVYLPIDNPGIFSFYFDSSQRRTCYLAPERFTAGDEVNITKEAKLDPKMDIFSLGCVIAELFHDGAPTFTLSQLFKYKNGELPVPLSGIRNSHLREMVSSMLSINPDDRLTAGGYLGKFKKILFPESFYDFTYDFFSDICSTSIKTSFKSIESSEDCDERISKIYDNFEQVISALKLTYQTTNADTPNINIIGSNEEILPLKLSLPGVPADYQLQTTNSVGKRTDCSLMFLSLVCTSLRNVKYELSKIKALELILALSEHLSDEDKLDRCLPYIIHLFSDPSVSVKTMAIKCLTQLLLLVDSITSTNIEVFPEYILPRCVEVLQDKSGYVRMVFANCFPYLAQISLRFHDYSKVLLLNSRLDASVVIDSDLNLNESMSRSMAFAFDSSIQRLCTEFESLSISLLTDPDSSVKIALLRNILPLCSFFGQDRTNDLILLHLITYLNDKDPALRAVFIESVIGLSVYAGVTSLEHYILPLLVQTLTDPEELIVVKVLKSFQDLIKLGLIRNQYIWDLSAIFTKLILHPNDWIKQFSLQLVVDITENMSFADVYCMLYPVLRQYLDYDVTEFTWESLYSITKRQLSRTVYNLCLTWCSKAGSGEGSLFWKKVKSGNVDAFGNNGLQFSSVPVEYIGTTKQSNKNHSIIFGNLEILLSNEDKVWVDKLIRSGLSEQELWKIADFRDYFYRVSTLLSRANSQTSEVFGSVNLRQIGVLAKNVFFDTKRNIESDNFNTIDISQLDERFQSFDIPESLDSTPNSVIDDRLLDSNDASNSNSGFEITKIPSPSGSAFDEPSKSLIIGVSSKASATLNMNDSNAYGQINSKSNHSAKKKSNNITIEAQQLAIGSQSQITPISHSYIGKDPYIIKFLNSVNFEPSLDEYKEFQKLPARRSSSSTAATVTSGSLGQHHKPDLNNWIPQTEIVSRLVEHEASITAIDTSPDYKVFITGDEEGLIKIWDISKLEMNVSQESLLTVDLSSCVIKLQYLKNHNSFVVATKDGLIRIMSLKFTKLQPSTTRSNSSSFIDQVVVIRQLQLSKEYAVDFTVGKSTAKTHLIYIATNSSQILVIDIRTMTIQSSIQNDPSFGYLTSFDIDDTHCWLICGTSKGVINLWDIRFGLLLKSWRLSCSLLGSGIRQVQVLPNRYQLSRKKGRFAMINDGENLYIIDVSQGLVREVFESQTNPSNLDSVKDYQLLEITPQDQLSSLSSTSLKHQSFFITFQIIESNHHHTSIHTIITTIDKEFIIWDLENPARSLKFL</sequence>
<dbReference type="SUPFAM" id="SSF56112">
    <property type="entry name" value="Protein kinase-like (PK-like)"/>
    <property type="match status" value="1"/>
</dbReference>
<dbReference type="CDD" id="cd13980">
    <property type="entry name" value="STKc_Vps15"/>
    <property type="match status" value="1"/>
</dbReference>
<dbReference type="Pfam" id="PF00400">
    <property type="entry name" value="WD40"/>
    <property type="match status" value="1"/>
</dbReference>
<dbReference type="PROSITE" id="PS50082">
    <property type="entry name" value="WD_REPEATS_2"/>
    <property type="match status" value="1"/>
</dbReference>
<feature type="domain" description="Protein kinase" evidence="15">
    <location>
        <begin position="27"/>
        <end position="300"/>
    </location>
</feature>
<feature type="repeat" description="WD" evidence="14">
    <location>
        <begin position="1094"/>
        <end position="1135"/>
    </location>
</feature>
<dbReference type="InterPro" id="IPR045162">
    <property type="entry name" value="Vps15-like"/>
</dbReference>
<dbReference type="PROSITE" id="PS00108">
    <property type="entry name" value="PROTEIN_KINASE_ST"/>
    <property type="match status" value="1"/>
</dbReference>
<reference evidence="16" key="2">
    <citation type="submission" date="2021-01" db="EMBL/GenBank/DDBJ databases">
        <authorList>
            <person name="Schikora-Tamarit M.A."/>
        </authorList>
    </citation>
    <scope>NUCLEOTIDE SEQUENCE</scope>
    <source>
        <strain evidence="16">CBS2887</strain>
    </source>
</reference>
<feature type="non-terminal residue" evidence="16">
    <location>
        <position position="1424"/>
    </location>
</feature>
<comment type="catalytic activity">
    <reaction evidence="13">
        <text>L-seryl-[protein] + ATP = O-phospho-L-seryl-[protein] + ADP + H(+)</text>
        <dbReference type="Rhea" id="RHEA:17989"/>
        <dbReference type="Rhea" id="RHEA-COMP:9863"/>
        <dbReference type="Rhea" id="RHEA-COMP:11604"/>
        <dbReference type="ChEBI" id="CHEBI:15378"/>
        <dbReference type="ChEBI" id="CHEBI:29999"/>
        <dbReference type="ChEBI" id="CHEBI:30616"/>
        <dbReference type="ChEBI" id="CHEBI:83421"/>
        <dbReference type="ChEBI" id="CHEBI:456216"/>
        <dbReference type="EC" id="2.7.11.1"/>
    </reaction>
    <physiologicalReaction direction="left-to-right" evidence="13">
        <dbReference type="Rhea" id="RHEA:17990"/>
    </physiologicalReaction>
</comment>
<keyword evidence="6" id="KW-0677">Repeat</keyword>
<dbReference type="GO" id="GO:0045324">
    <property type="term" value="P:late endosome to vacuole transport"/>
    <property type="evidence" value="ECO:0007669"/>
    <property type="project" value="InterPro"/>
</dbReference>
<dbReference type="Gene3D" id="1.10.510.10">
    <property type="entry name" value="Transferase(Phosphotransferase) domain 1"/>
    <property type="match status" value="1"/>
</dbReference>
<dbReference type="GO" id="GO:0034271">
    <property type="term" value="C:phosphatidylinositol 3-kinase complex, class III, type I"/>
    <property type="evidence" value="ECO:0007669"/>
    <property type="project" value="TreeGrafter"/>
</dbReference>
<evidence type="ECO:0000313" key="16">
    <source>
        <dbReference type="EMBL" id="KAH3680281.1"/>
    </source>
</evidence>
<organism evidence="16 17">
    <name type="scientific">Wickerhamomyces pijperi</name>
    <name type="common">Yeast</name>
    <name type="synonym">Pichia pijperi</name>
    <dbReference type="NCBI Taxonomy" id="599730"/>
    <lineage>
        <taxon>Eukaryota</taxon>
        <taxon>Fungi</taxon>
        <taxon>Dikarya</taxon>
        <taxon>Ascomycota</taxon>
        <taxon>Saccharomycotina</taxon>
        <taxon>Saccharomycetes</taxon>
        <taxon>Phaffomycetales</taxon>
        <taxon>Wickerhamomycetaceae</taxon>
        <taxon>Wickerhamomyces</taxon>
    </lineage>
</organism>
<dbReference type="FunFam" id="1.10.510.10:FF:000497">
    <property type="entry name" value="Phosphoinositide 3-kinase regulatory subunit"/>
    <property type="match status" value="1"/>
</dbReference>
<keyword evidence="9" id="KW-0418">Kinase</keyword>
<evidence type="ECO:0000256" key="2">
    <source>
        <dbReference type="ARBA" id="ARBA00012513"/>
    </source>
</evidence>
<dbReference type="SUPFAM" id="SSF48371">
    <property type="entry name" value="ARM repeat"/>
    <property type="match status" value="1"/>
</dbReference>
<dbReference type="PANTHER" id="PTHR17583:SF0">
    <property type="entry name" value="PHOSPHOINOSITIDE 3-KINASE REGULATORY SUBUNIT 4"/>
    <property type="match status" value="1"/>
</dbReference>
<dbReference type="Pfam" id="PF00069">
    <property type="entry name" value="Pkinase"/>
    <property type="match status" value="1"/>
</dbReference>
<dbReference type="Gene3D" id="2.130.10.10">
    <property type="entry name" value="YVTN repeat-like/Quinoprotein amine dehydrogenase"/>
    <property type="match status" value="1"/>
</dbReference>
<evidence type="ECO:0000256" key="6">
    <source>
        <dbReference type="ARBA" id="ARBA00022737"/>
    </source>
</evidence>
<evidence type="ECO:0000256" key="8">
    <source>
        <dbReference type="ARBA" id="ARBA00022753"/>
    </source>
</evidence>
<evidence type="ECO:0000256" key="4">
    <source>
        <dbReference type="ARBA" id="ARBA00022574"/>
    </source>
</evidence>
<keyword evidence="3" id="KW-0723">Serine/threonine-protein kinase</keyword>
<evidence type="ECO:0000256" key="12">
    <source>
        <dbReference type="ARBA" id="ARBA00048659"/>
    </source>
</evidence>
<evidence type="ECO:0000256" key="3">
    <source>
        <dbReference type="ARBA" id="ARBA00022527"/>
    </source>
</evidence>
<dbReference type="GO" id="GO:0006623">
    <property type="term" value="P:protein targeting to vacuole"/>
    <property type="evidence" value="ECO:0007669"/>
    <property type="project" value="TreeGrafter"/>
</dbReference>
<dbReference type="GO" id="GO:0005524">
    <property type="term" value="F:ATP binding"/>
    <property type="evidence" value="ECO:0007669"/>
    <property type="project" value="UniProtKB-KW"/>
</dbReference>
<dbReference type="InterPro" id="IPR036322">
    <property type="entry name" value="WD40_repeat_dom_sf"/>
</dbReference>
<dbReference type="GO" id="GO:0071561">
    <property type="term" value="C:nucleus-vacuole junction"/>
    <property type="evidence" value="ECO:0007669"/>
    <property type="project" value="TreeGrafter"/>
</dbReference>
<evidence type="ECO:0000256" key="7">
    <source>
        <dbReference type="ARBA" id="ARBA00022741"/>
    </source>
</evidence>
<evidence type="ECO:0000256" key="5">
    <source>
        <dbReference type="ARBA" id="ARBA00022679"/>
    </source>
</evidence>
<evidence type="ECO:0000256" key="13">
    <source>
        <dbReference type="ARBA" id="ARBA00048977"/>
    </source>
</evidence>
<dbReference type="EMBL" id="JAEUBG010004759">
    <property type="protein sequence ID" value="KAH3680281.1"/>
    <property type="molecule type" value="Genomic_DNA"/>
</dbReference>
<dbReference type="GO" id="GO:0034272">
    <property type="term" value="C:phosphatidylinositol 3-kinase complex, class III, type II"/>
    <property type="evidence" value="ECO:0007669"/>
    <property type="project" value="TreeGrafter"/>
</dbReference>
<dbReference type="GO" id="GO:0005794">
    <property type="term" value="C:Golgi apparatus"/>
    <property type="evidence" value="ECO:0007669"/>
    <property type="project" value="UniProtKB-SubCell"/>
</dbReference>
<comment type="subcellular location">
    <subcellularLocation>
        <location evidence="1">Endosome membrane</location>
        <topology evidence="1">Lipid-anchor</topology>
    </subcellularLocation>
    <subcellularLocation>
        <location evidence="11">Golgi apparatus</location>
        <location evidence="11">trans-Golgi network membrane</location>
        <topology evidence="11">Lipid-anchor</topology>
    </subcellularLocation>
</comment>
<dbReference type="GO" id="GO:0004674">
    <property type="term" value="F:protein serine/threonine kinase activity"/>
    <property type="evidence" value="ECO:0007669"/>
    <property type="project" value="UniProtKB-KW"/>
</dbReference>
<dbReference type="GO" id="GO:0005770">
    <property type="term" value="C:late endosome"/>
    <property type="evidence" value="ECO:0007669"/>
    <property type="project" value="TreeGrafter"/>
</dbReference>
<evidence type="ECO:0000256" key="1">
    <source>
        <dbReference type="ARBA" id="ARBA00004455"/>
    </source>
</evidence>
<keyword evidence="7" id="KW-0547">Nucleotide-binding</keyword>
<comment type="catalytic activity">
    <reaction evidence="12">
        <text>L-threonyl-[protein] + ATP = O-phospho-L-threonyl-[protein] + ADP + H(+)</text>
        <dbReference type="Rhea" id="RHEA:46608"/>
        <dbReference type="Rhea" id="RHEA-COMP:11060"/>
        <dbReference type="Rhea" id="RHEA-COMP:11605"/>
        <dbReference type="ChEBI" id="CHEBI:15378"/>
        <dbReference type="ChEBI" id="CHEBI:30013"/>
        <dbReference type="ChEBI" id="CHEBI:30616"/>
        <dbReference type="ChEBI" id="CHEBI:61977"/>
        <dbReference type="ChEBI" id="CHEBI:456216"/>
        <dbReference type="EC" id="2.7.11.1"/>
    </reaction>
    <physiologicalReaction direction="left-to-right" evidence="12">
        <dbReference type="Rhea" id="RHEA:46609"/>
    </physiologicalReaction>
</comment>
<dbReference type="InterPro" id="IPR016024">
    <property type="entry name" value="ARM-type_fold"/>
</dbReference>
<dbReference type="Gene3D" id="1.25.10.10">
    <property type="entry name" value="Leucine-rich Repeat Variant"/>
    <property type="match status" value="2"/>
</dbReference>
<evidence type="ECO:0000256" key="11">
    <source>
        <dbReference type="ARBA" id="ARBA00037864"/>
    </source>
</evidence>
<dbReference type="Pfam" id="PF22956">
    <property type="entry name" value="VPS15-like_hel"/>
    <property type="match status" value="1"/>
</dbReference>
<dbReference type="InterPro" id="IPR011989">
    <property type="entry name" value="ARM-like"/>
</dbReference>
<keyword evidence="4 14" id="KW-0853">WD repeat</keyword>
<evidence type="ECO:0000256" key="9">
    <source>
        <dbReference type="ARBA" id="ARBA00022777"/>
    </source>
</evidence>
<evidence type="ECO:0000259" key="15">
    <source>
        <dbReference type="PROSITE" id="PS50011"/>
    </source>
</evidence>
<keyword evidence="17" id="KW-1185">Reference proteome</keyword>
<comment type="caution">
    <text evidence="16">The sequence shown here is derived from an EMBL/GenBank/DDBJ whole genome shotgun (WGS) entry which is preliminary data.</text>
</comment>
<dbReference type="GO" id="GO:0016236">
    <property type="term" value="P:macroautophagy"/>
    <property type="evidence" value="ECO:0007669"/>
    <property type="project" value="InterPro"/>
</dbReference>
<dbReference type="InterPro" id="IPR000719">
    <property type="entry name" value="Prot_kinase_dom"/>
</dbReference>
<dbReference type="InterPro" id="IPR055231">
    <property type="entry name" value="2AA_helical"/>
</dbReference>
<dbReference type="PROSITE" id="PS50294">
    <property type="entry name" value="WD_REPEATS_REGION"/>
    <property type="match status" value="1"/>
</dbReference>
<dbReference type="EC" id="2.7.11.1" evidence="2"/>
<dbReference type="OrthoDB" id="242910at2759"/>
<name>A0A9P8TIP9_WICPI</name>
<keyword evidence="5" id="KW-0808">Transferase</keyword>
<keyword evidence="8" id="KW-0967">Endosome</keyword>
<dbReference type="InterPro" id="IPR011009">
    <property type="entry name" value="Kinase-like_dom_sf"/>
</dbReference>
<dbReference type="Proteomes" id="UP000774326">
    <property type="component" value="Unassembled WGS sequence"/>
</dbReference>
<protein>
    <recommendedName>
        <fullName evidence="2">non-specific serine/threonine protein kinase</fullName>
        <ecNumber evidence="2">2.7.11.1</ecNumber>
    </recommendedName>
</protein>
<dbReference type="PANTHER" id="PTHR17583">
    <property type="entry name" value="PHOSPHOINOSITIDE 3-KINASE REGULATORY SUBUNIT 4"/>
    <property type="match status" value="1"/>
</dbReference>
<evidence type="ECO:0000256" key="14">
    <source>
        <dbReference type="PROSITE-ProRule" id="PRU00221"/>
    </source>
</evidence>
<dbReference type="SMART" id="SM00320">
    <property type="entry name" value="WD40"/>
    <property type="match status" value="3"/>
</dbReference>